<keyword evidence="5 8" id="KW-0808">Transferase</keyword>
<dbReference type="FunFam" id="3.20.20.70:FF:000005">
    <property type="entry name" value="Phospho-2-dehydro-3-deoxyheptonate aldolase"/>
    <property type="match status" value="1"/>
</dbReference>
<name>F4GHY8_PARC1</name>
<protein>
    <recommendedName>
        <fullName evidence="8">Phospho-2-dehydro-3-deoxyheptonate aldolase</fullName>
        <ecNumber evidence="8">2.5.1.54</ecNumber>
    </recommendedName>
</protein>
<evidence type="ECO:0000256" key="4">
    <source>
        <dbReference type="ARBA" id="ARBA00022605"/>
    </source>
</evidence>
<dbReference type="STRING" id="760011.Spico_0877"/>
<evidence type="ECO:0000256" key="5">
    <source>
        <dbReference type="ARBA" id="ARBA00022679"/>
    </source>
</evidence>
<reference evidence="10 11" key="2">
    <citation type="journal article" date="2012" name="Stand. Genomic Sci.">
        <title>Complete genome sequence of the termite hindgut bacterium Spirochaeta coccoides type strain (SPN1(T)), reclassification in the genus Sphaerochaeta as Sphaerochaeta coccoides comb. nov. and emendations of the family Spirochaetaceae and the genus Sphaerochaeta.</title>
        <authorList>
            <person name="Abt B."/>
            <person name="Han C."/>
            <person name="Scheuner C."/>
            <person name="Lu M."/>
            <person name="Lapidus A."/>
            <person name="Nolan M."/>
            <person name="Lucas S."/>
            <person name="Hammon N."/>
            <person name="Deshpande S."/>
            <person name="Cheng J.F."/>
            <person name="Tapia R."/>
            <person name="Goodwin L.A."/>
            <person name="Pitluck S."/>
            <person name="Liolios K."/>
            <person name="Pagani I."/>
            <person name="Ivanova N."/>
            <person name="Mavromatis K."/>
            <person name="Mikhailova N."/>
            <person name="Huntemann M."/>
            <person name="Pati A."/>
            <person name="Chen A."/>
            <person name="Palaniappan K."/>
            <person name="Land M."/>
            <person name="Hauser L."/>
            <person name="Brambilla E.M."/>
            <person name="Rohde M."/>
            <person name="Spring S."/>
            <person name="Gronow S."/>
            <person name="Goker M."/>
            <person name="Woyke T."/>
            <person name="Bristow J."/>
            <person name="Eisen J.A."/>
            <person name="Markowitz V."/>
            <person name="Hugenholtz P."/>
            <person name="Kyrpides N.C."/>
            <person name="Klenk H.P."/>
            <person name="Detter J.C."/>
        </authorList>
    </citation>
    <scope>NUCLEOTIDE SEQUENCE [LARGE SCALE GENOMIC DNA]</scope>
    <source>
        <strain evidence="11">ATCC BAA-1237 / DSM 17374 / SPN1</strain>
    </source>
</reference>
<reference evidence="11" key="1">
    <citation type="submission" date="2011-04" db="EMBL/GenBank/DDBJ databases">
        <title>The complete genome of Spirochaeta coccoides DSM 17374.</title>
        <authorList>
            <person name="Lucas S."/>
            <person name="Copeland A."/>
            <person name="Lapidus A."/>
            <person name="Bruce D."/>
            <person name="Goodwin L."/>
            <person name="Pitluck S."/>
            <person name="Peters L."/>
            <person name="Kyrpides N."/>
            <person name="Mavromatis K."/>
            <person name="Pagani I."/>
            <person name="Ivanova N."/>
            <person name="Ovchinnikova G."/>
            <person name="Lu M."/>
            <person name="Detter J.C."/>
            <person name="Tapia R."/>
            <person name="Han C."/>
            <person name="Land M."/>
            <person name="Hauser L."/>
            <person name="Markowitz V."/>
            <person name="Cheng J.-F."/>
            <person name="Hugenholtz P."/>
            <person name="Woyke T."/>
            <person name="Wu D."/>
            <person name="Spring S."/>
            <person name="Schroeder M."/>
            <person name="Brambilla E."/>
            <person name="Klenk H.-P."/>
            <person name="Eisen J.A."/>
        </authorList>
    </citation>
    <scope>NUCLEOTIDE SEQUENCE [LARGE SCALE GENOMIC DNA]</scope>
    <source>
        <strain evidence="11">ATCC BAA-1237 / DSM 17374 / SPN1</strain>
    </source>
</reference>
<sequence length="358" mass="39462">MNNSDIRIQRIDSLVPPSGLVRDYPVTEQLAEEVSRSRRTVNDIIRGRDRRLLAVIGPCSIHDEKAALEYAALLKELAQEVEDEFYIVMRTYFEKPRTVLGWKGLVLDPDMDGSYDIEKGLTVARRLLLQITSMGMPVGCEVLDPIVPQYIDELISWSSIGARTSESQTHRTLASGLSVAVGFKNSTSGDLTNAINAIRSAASPASFIGIDKHGNTVILRTTGNDCGHLILRGGDTGPNYYEDSVENAARLMTQAGLDPSILIDCSHGNSNKKPGRQKRVLRSILEQILWGETSIRGFMLESNLRPGCQSLGDDPMALEYGISITDPCMGWDETRTVVTEAYRMLKDARSDGRSAPIF</sequence>
<dbReference type="NCBIfam" id="NF009395">
    <property type="entry name" value="PRK12755.1"/>
    <property type="match status" value="1"/>
</dbReference>
<dbReference type="SUPFAM" id="SSF51569">
    <property type="entry name" value="Aldolase"/>
    <property type="match status" value="1"/>
</dbReference>
<dbReference type="PANTHER" id="PTHR21225:SF10">
    <property type="entry name" value="PHOSPHO-2-DEHYDRO-3-DEOXYHEPTONATE ALDOLASE, TYR-SENSITIVE"/>
    <property type="match status" value="1"/>
</dbReference>
<dbReference type="KEGG" id="scc:Spico_0877"/>
<comment type="similarity">
    <text evidence="3 8">Belongs to the class-I DAHP synthase family.</text>
</comment>
<dbReference type="eggNOG" id="COG0722">
    <property type="taxonomic scope" value="Bacteria"/>
</dbReference>
<dbReference type="Proteomes" id="UP000007939">
    <property type="component" value="Chromosome"/>
</dbReference>
<evidence type="ECO:0000256" key="3">
    <source>
        <dbReference type="ARBA" id="ARBA00007985"/>
    </source>
</evidence>
<dbReference type="RefSeq" id="WP_013739497.1">
    <property type="nucleotide sequence ID" value="NC_015436.1"/>
</dbReference>
<comment type="catalytic activity">
    <reaction evidence="7 8">
        <text>D-erythrose 4-phosphate + phosphoenolpyruvate + H2O = 7-phospho-2-dehydro-3-deoxy-D-arabino-heptonate + phosphate</text>
        <dbReference type="Rhea" id="RHEA:14717"/>
        <dbReference type="ChEBI" id="CHEBI:15377"/>
        <dbReference type="ChEBI" id="CHEBI:16897"/>
        <dbReference type="ChEBI" id="CHEBI:43474"/>
        <dbReference type="ChEBI" id="CHEBI:58394"/>
        <dbReference type="ChEBI" id="CHEBI:58702"/>
        <dbReference type="EC" id="2.5.1.54"/>
    </reaction>
</comment>
<gene>
    <name evidence="10" type="ordered locus">Spico_0877</name>
</gene>
<keyword evidence="11" id="KW-1185">Reference proteome</keyword>
<dbReference type="NCBIfam" id="TIGR00034">
    <property type="entry name" value="aroFGH"/>
    <property type="match status" value="1"/>
</dbReference>
<keyword evidence="6 8" id="KW-0057">Aromatic amino acid biosynthesis</keyword>
<dbReference type="EMBL" id="CP002659">
    <property type="protein sequence ID" value="AEC02101.1"/>
    <property type="molecule type" value="Genomic_DNA"/>
</dbReference>
<evidence type="ECO:0000256" key="2">
    <source>
        <dbReference type="ARBA" id="ARBA00004688"/>
    </source>
</evidence>
<dbReference type="GO" id="GO:0009423">
    <property type="term" value="P:chorismate biosynthetic process"/>
    <property type="evidence" value="ECO:0007669"/>
    <property type="project" value="UniProtKB-UniPathway"/>
</dbReference>
<evidence type="ECO:0000259" key="9">
    <source>
        <dbReference type="Pfam" id="PF00793"/>
    </source>
</evidence>
<organism evidence="10 11">
    <name type="scientific">Parasphaerochaeta coccoides (strain ATCC BAA-1237 / DSM 17374 / SPN1)</name>
    <name type="common">Sphaerochaeta coccoides</name>
    <dbReference type="NCBI Taxonomy" id="760011"/>
    <lineage>
        <taxon>Bacteria</taxon>
        <taxon>Pseudomonadati</taxon>
        <taxon>Spirochaetota</taxon>
        <taxon>Spirochaetia</taxon>
        <taxon>Spirochaetales</taxon>
        <taxon>Sphaerochaetaceae</taxon>
        <taxon>Parasphaerochaeta</taxon>
    </lineage>
</organism>
<dbReference type="OrthoDB" id="9807331at2"/>
<dbReference type="GO" id="GO:0008652">
    <property type="term" value="P:amino acid biosynthetic process"/>
    <property type="evidence" value="ECO:0007669"/>
    <property type="project" value="UniProtKB-KW"/>
</dbReference>
<dbReference type="EC" id="2.5.1.54" evidence="8"/>
<proteinExistence type="inferred from homology"/>
<comment type="function">
    <text evidence="1 8">Stereospecific condensation of phosphoenolpyruvate (PEP) and D-erythrose-4-phosphate (E4P) giving rise to 3-deoxy-D-arabino-heptulosonate-7-phosphate (DAHP).</text>
</comment>
<dbReference type="PANTHER" id="PTHR21225">
    <property type="entry name" value="PHOSPHO-2-DEHYDRO-3-DEOXYHEPTONATE ALDOLASE DAHP SYNTHETASE"/>
    <property type="match status" value="1"/>
</dbReference>
<evidence type="ECO:0000256" key="6">
    <source>
        <dbReference type="ARBA" id="ARBA00023141"/>
    </source>
</evidence>
<evidence type="ECO:0000256" key="7">
    <source>
        <dbReference type="ARBA" id="ARBA00047508"/>
    </source>
</evidence>
<accession>F4GHY8</accession>
<comment type="pathway">
    <text evidence="2 8">Metabolic intermediate biosynthesis; chorismate biosynthesis; chorismate from D-erythrose 4-phosphate and phosphoenolpyruvate: step 1/7.</text>
</comment>
<dbReference type="GO" id="GO:0042802">
    <property type="term" value="F:identical protein binding"/>
    <property type="evidence" value="ECO:0007669"/>
    <property type="project" value="UniProtKB-ARBA"/>
</dbReference>
<dbReference type="GO" id="GO:0009073">
    <property type="term" value="P:aromatic amino acid family biosynthetic process"/>
    <property type="evidence" value="ECO:0007669"/>
    <property type="project" value="UniProtKB-KW"/>
</dbReference>
<evidence type="ECO:0000313" key="11">
    <source>
        <dbReference type="Proteomes" id="UP000007939"/>
    </source>
</evidence>
<dbReference type="Gene3D" id="3.20.20.70">
    <property type="entry name" value="Aldolase class I"/>
    <property type="match status" value="1"/>
</dbReference>
<dbReference type="GO" id="GO:0003849">
    <property type="term" value="F:3-deoxy-7-phosphoheptulonate synthase activity"/>
    <property type="evidence" value="ECO:0007669"/>
    <property type="project" value="UniProtKB-EC"/>
</dbReference>
<dbReference type="InterPro" id="IPR006218">
    <property type="entry name" value="DAHP1/KDSA"/>
</dbReference>
<dbReference type="InterPro" id="IPR006219">
    <property type="entry name" value="DAHP_synth_1"/>
</dbReference>
<dbReference type="UniPathway" id="UPA00053">
    <property type="reaction ID" value="UER00084"/>
</dbReference>
<dbReference type="HOGENOM" id="CLU_030903_0_1_12"/>
<evidence type="ECO:0000313" key="10">
    <source>
        <dbReference type="EMBL" id="AEC02101.1"/>
    </source>
</evidence>
<evidence type="ECO:0000256" key="1">
    <source>
        <dbReference type="ARBA" id="ARBA00003726"/>
    </source>
</evidence>
<evidence type="ECO:0000256" key="8">
    <source>
        <dbReference type="PIRNR" id="PIRNR001361"/>
    </source>
</evidence>
<dbReference type="InterPro" id="IPR013785">
    <property type="entry name" value="Aldolase_TIM"/>
</dbReference>
<dbReference type="PIRSF" id="PIRSF001361">
    <property type="entry name" value="DAHP_synthase"/>
    <property type="match status" value="1"/>
</dbReference>
<dbReference type="AlphaFoldDB" id="F4GHY8"/>
<dbReference type="Pfam" id="PF00793">
    <property type="entry name" value="DAHP_synth_1"/>
    <property type="match status" value="1"/>
</dbReference>
<dbReference type="GO" id="GO:0005737">
    <property type="term" value="C:cytoplasm"/>
    <property type="evidence" value="ECO:0007669"/>
    <property type="project" value="TreeGrafter"/>
</dbReference>
<feature type="domain" description="DAHP synthetase I/KDSA" evidence="9">
    <location>
        <begin position="40"/>
        <end position="337"/>
    </location>
</feature>
<keyword evidence="4 8" id="KW-0028">Amino-acid biosynthesis</keyword>